<dbReference type="EMBL" id="JBCHKQ010000001">
    <property type="protein sequence ID" value="MEM5947272.1"/>
    <property type="molecule type" value="Genomic_DNA"/>
</dbReference>
<evidence type="ECO:0000256" key="7">
    <source>
        <dbReference type="ARBA" id="ARBA00022692"/>
    </source>
</evidence>
<dbReference type="Gene3D" id="1.10.287.130">
    <property type="match status" value="1"/>
</dbReference>
<dbReference type="InterPro" id="IPR050398">
    <property type="entry name" value="HssS/ArlS-like"/>
</dbReference>
<dbReference type="SUPFAM" id="SSF55874">
    <property type="entry name" value="ATPase domain of HSP90 chaperone/DNA topoisomerase II/histidine kinase"/>
    <property type="match status" value="1"/>
</dbReference>
<evidence type="ECO:0000256" key="12">
    <source>
        <dbReference type="ARBA" id="ARBA00023012"/>
    </source>
</evidence>
<keyword evidence="4" id="KW-1003">Cell membrane</keyword>
<sequence length="482" mass="55465">MAINIIREVINNWFQSGVSQALSGGVKLAIEYYTDKINILGNINNSPIYMEKLRTADTSPEDVWSFITSIYSRVSTLEILKGNNPFYIAGDKSLAVENPQREEKSTTDVYREDSNGKSMLRIKRAFSIDNTPYLAITTIEIPDWFENSAKNLTETREKFLLLDTYKNRFILSLTAFYGFFALPLTMIALILGFILSEEVLKPLMQIEQGMERISIGDYSYRILMTRKSDMSFLVRAFNRMLAEIEANREKIMHAEKISTWQDIAQQLAHEIKNPLTPIRLATERIRKKAEENCDDRTSEIIRSSSNIILREVERLTRLIAEFRDFSRLREPVFRDFDILAVFRQIVAGYAPPDAPYTIELKTDEKEINIRADQEQIKQALSNIIQNAIDAGEGKKQIISINLTKSVKNNREILTIAIRDQGKGITEERQRLIFVPYFTTKKHGTGLGLAIVQRIILDHNGNIWFKSEPEKGTTFFIELPLER</sequence>
<dbReference type="PROSITE" id="PS50885">
    <property type="entry name" value="HAMP"/>
    <property type="match status" value="1"/>
</dbReference>
<dbReference type="InterPro" id="IPR003661">
    <property type="entry name" value="HisK_dim/P_dom"/>
</dbReference>
<protein>
    <recommendedName>
        <fullName evidence="3">histidine kinase</fullName>
        <ecNumber evidence="3">2.7.13.3</ecNumber>
    </recommendedName>
</protein>
<dbReference type="InterPro" id="IPR004358">
    <property type="entry name" value="Sig_transdc_His_kin-like_C"/>
</dbReference>
<keyword evidence="10 17" id="KW-0067">ATP-binding</keyword>
<dbReference type="PANTHER" id="PTHR45528">
    <property type="entry name" value="SENSOR HISTIDINE KINASE CPXA"/>
    <property type="match status" value="1"/>
</dbReference>
<dbReference type="CDD" id="cd06225">
    <property type="entry name" value="HAMP"/>
    <property type="match status" value="1"/>
</dbReference>
<dbReference type="PRINTS" id="PR00344">
    <property type="entry name" value="BCTRLSENSOR"/>
</dbReference>
<comment type="subcellular location">
    <subcellularLocation>
        <location evidence="2">Cell membrane</location>
        <topology evidence="2">Multi-pass membrane protein</topology>
    </subcellularLocation>
</comment>
<feature type="domain" description="Histidine kinase" evidence="15">
    <location>
        <begin position="266"/>
        <end position="482"/>
    </location>
</feature>
<dbReference type="SUPFAM" id="SSF158472">
    <property type="entry name" value="HAMP domain-like"/>
    <property type="match status" value="1"/>
</dbReference>
<dbReference type="EC" id="2.7.13.3" evidence="3"/>
<gene>
    <name evidence="17" type="ORF">WKV44_01820</name>
</gene>
<keyword evidence="9" id="KW-0418">Kinase</keyword>
<evidence type="ECO:0000256" key="13">
    <source>
        <dbReference type="ARBA" id="ARBA00023136"/>
    </source>
</evidence>
<keyword evidence="18" id="KW-1185">Reference proteome</keyword>
<dbReference type="GO" id="GO:0005524">
    <property type="term" value="F:ATP binding"/>
    <property type="evidence" value="ECO:0007669"/>
    <property type="project" value="UniProtKB-KW"/>
</dbReference>
<dbReference type="InterPro" id="IPR036890">
    <property type="entry name" value="HATPase_C_sf"/>
</dbReference>
<evidence type="ECO:0000313" key="17">
    <source>
        <dbReference type="EMBL" id="MEM5947272.1"/>
    </source>
</evidence>
<dbReference type="SMART" id="SM00388">
    <property type="entry name" value="HisKA"/>
    <property type="match status" value="1"/>
</dbReference>
<evidence type="ECO:0000259" key="15">
    <source>
        <dbReference type="PROSITE" id="PS50109"/>
    </source>
</evidence>
<feature type="transmembrane region" description="Helical" evidence="14">
    <location>
        <begin position="169"/>
        <end position="195"/>
    </location>
</feature>
<dbReference type="RefSeq" id="WP_420068721.1">
    <property type="nucleotide sequence ID" value="NZ_JBCHKQ010000001.1"/>
</dbReference>
<keyword evidence="13 14" id="KW-0472">Membrane</keyword>
<evidence type="ECO:0000256" key="8">
    <source>
        <dbReference type="ARBA" id="ARBA00022741"/>
    </source>
</evidence>
<accession>A0ABU9U9C6</accession>
<name>A0ABU9U9C6_9SPIR</name>
<keyword evidence="5" id="KW-0597">Phosphoprotein</keyword>
<evidence type="ECO:0000256" key="1">
    <source>
        <dbReference type="ARBA" id="ARBA00000085"/>
    </source>
</evidence>
<dbReference type="InterPro" id="IPR036097">
    <property type="entry name" value="HisK_dim/P_sf"/>
</dbReference>
<dbReference type="InterPro" id="IPR003594">
    <property type="entry name" value="HATPase_dom"/>
</dbReference>
<dbReference type="Pfam" id="PF00672">
    <property type="entry name" value="HAMP"/>
    <property type="match status" value="1"/>
</dbReference>
<evidence type="ECO:0000256" key="2">
    <source>
        <dbReference type="ARBA" id="ARBA00004651"/>
    </source>
</evidence>
<dbReference type="Gene3D" id="6.10.340.10">
    <property type="match status" value="1"/>
</dbReference>
<proteinExistence type="predicted"/>
<dbReference type="SMART" id="SM00304">
    <property type="entry name" value="HAMP"/>
    <property type="match status" value="1"/>
</dbReference>
<dbReference type="PROSITE" id="PS50109">
    <property type="entry name" value="HIS_KIN"/>
    <property type="match status" value="1"/>
</dbReference>
<evidence type="ECO:0000256" key="4">
    <source>
        <dbReference type="ARBA" id="ARBA00022475"/>
    </source>
</evidence>
<keyword evidence="7 14" id="KW-0812">Transmembrane</keyword>
<evidence type="ECO:0000256" key="10">
    <source>
        <dbReference type="ARBA" id="ARBA00022840"/>
    </source>
</evidence>
<keyword evidence="11 14" id="KW-1133">Transmembrane helix</keyword>
<keyword evidence="12" id="KW-0902">Two-component regulatory system</keyword>
<dbReference type="Proteomes" id="UP001466331">
    <property type="component" value="Unassembled WGS sequence"/>
</dbReference>
<evidence type="ECO:0000256" key="9">
    <source>
        <dbReference type="ARBA" id="ARBA00022777"/>
    </source>
</evidence>
<evidence type="ECO:0000259" key="16">
    <source>
        <dbReference type="PROSITE" id="PS50885"/>
    </source>
</evidence>
<dbReference type="CDD" id="cd00082">
    <property type="entry name" value="HisKA"/>
    <property type="match status" value="1"/>
</dbReference>
<comment type="catalytic activity">
    <reaction evidence="1">
        <text>ATP + protein L-histidine = ADP + protein N-phospho-L-histidine.</text>
        <dbReference type="EC" id="2.7.13.3"/>
    </reaction>
</comment>
<feature type="domain" description="HAMP" evidence="16">
    <location>
        <begin position="197"/>
        <end position="249"/>
    </location>
</feature>
<evidence type="ECO:0000256" key="11">
    <source>
        <dbReference type="ARBA" id="ARBA00022989"/>
    </source>
</evidence>
<keyword evidence="8" id="KW-0547">Nucleotide-binding</keyword>
<evidence type="ECO:0000256" key="5">
    <source>
        <dbReference type="ARBA" id="ARBA00022553"/>
    </source>
</evidence>
<comment type="caution">
    <text evidence="17">The sequence shown here is derived from an EMBL/GenBank/DDBJ whole genome shotgun (WGS) entry which is preliminary data.</text>
</comment>
<dbReference type="SMART" id="SM00387">
    <property type="entry name" value="HATPase_c"/>
    <property type="match status" value="1"/>
</dbReference>
<evidence type="ECO:0000256" key="14">
    <source>
        <dbReference type="SAM" id="Phobius"/>
    </source>
</evidence>
<keyword evidence="6" id="KW-0808">Transferase</keyword>
<organism evidence="17 18">
    <name type="scientific">Rarispira pelagica</name>
    <dbReference type="NCBI Taxonomy" id="3141764"/>
    <lineage>
        <taxon>Bacteria</taxon>
        <taxon>Pseudomonadati</taxon>
        <taxon>Spirochaetota</taxon>
        <taxon>Spirochaetia</taxon>
        <taxon>Winmispirales</taxon>
        <taxon>Winmispiraceae</taxon>
        <taxon>Rarispira</taxon>
    </lineage>
</organism>
<dbReference type="Pfam" id="PF02518">
    <property type="entry name" value="HATPase_c"/>
    <property type="match status" value="1"/>
</dbReference>
<evidence type="ECO:0000256" key="3">
    <source>
        <dbReference type="ARBA" id="ARBA00012438"/>
    </source>
</evidence>
<dbReference type="InterPro" id="IPR003660">
    <property type="entry name" value="HAMP_dom"/>
</dbReference>
<dbReference type="InterPro" id="IPR005467">
    <property type="entry name" value="His_kinase_dom"/>
</dbReference>
<dbReference type="Gene3D" id="3.30.565.10">
    <property type="entry name" value="Histidine kinase-like ATPase, C-terminal domain"/>
    <property type="match status" value="1"/>
</dbReference>
<dbReference type="PANTHER" id="PTHR45528:SF1">
    <property type="entry name" value="SENSOR HISTIDINE KINASE CPXA"/>
    <property type="match status" value="1"/>
</dbReference>
<evidence type="ECO:0000256" key="6">
    <source>
        <dbReference type="ARBA" id="ARBA00022679"/>
    </source>
</evidence>
<reference evidence="17 18" key="1">
    <citation type="submission" date="2024-03" db="EMBL/GenBank/DDBJ databases">
        <title>Ignisphaera cupida sp. nov., a hyperthermophilic hydrolytic archaeon from a hot spring of Kamchatka, and proposal of Ignisphaeraceae fam. nov.</title>
        <authorList>
            <person name="Podosokorskaya O.A."/>
            <person name="Elcheninov A.G."/>
            <person name="Maltseva A.I."/>
            <person name="Zayulina K.S."/>
            <person name="Novikov A."/>
            <person name="Merkel A.Y."/>
        </authorList>
    </citation>
    <scope>NUCLEOTIDE SEQUENCE [LARGE SCALE GENOMIC DNA]</scope>
    <source>
        <strain evidence="17 18">38H-sp</strain>
    </source>
</reference>
<dbReference type="SUPFAM" id="SSF47384">
    <property type="entry name" value="Homodimeric domain of signal transducing histidine kinase"/>
    <property type="match status" value="1"/>
</dbReference>
<dbReference type="Pfam" id="PF00512">
    <property type="entry name" value="HisKA"/>
    <property type="match status" value="1"/>
</dbReference>
<evidence type="ECO:0000313" key="18">
    <source>
        <dbReference type="Proteomes" id="UP001466331"/>
    </source>
</evidence>